<gene>
    <name evidence="4" type="ORF">D0868_08895</name>
</gene>
<sequence>MSSTSTFTTTTAVPANHHLHHHHHHYHHIVKSLAPPISPIVAKMKEHFLSLDIPMQVNAKAGTFAGFDLKPFSTGTTAGEPEVTCWLLDTRDLWHGDNIFSAEGAAQALSLISLPEQNSCTTKMFVSDARMSLASALLKRLFITKTLGIPWKDVKLARKGNEKHGKPCAVDDSGRPIDGIDFNVSHQNGLVALIGWDGRKQHRYDPNGHIQGLLSPGMKQDDVMVGVDIVCVNERDSAHTTIDMEGFDGWVDIYDSVFSEEERWSMKYDVDRVTLLDGSQLKAADLGRHDRCITRHKDISLTTPAGQDLTFSSELLIDAKLRRFYTYFCYKEAYIKLAGEALLAPWLRQLEFSNVRSPRPGTQARCSTHGTWGEEVDDVEVRLHGRPVDDVRMKIQAFEENFMLSTAIQGAVEGLKIPAFQKLDLEADVMAFAGDHLSTSSVPTIKEPPGPVRNDSMMNMHGMPEVNQCPEALLSPWESRYF</sequence>
<dbReference type="AlphaFoldDB" id="A0A3M6YCQ6"/>
<keyword evidence="2" id="KW-0808">Transferase</keyword>
<proteinExistence type="predicted"/>
<evidence type="ECO:0000313" key="4">
    <source>
        <dbReference type="EMBL" id="RMY00642.1"/>
    </source>
</evidence>
<feature type="domain" description="4'-phosphopantetheinyl transferase N-terminal" evidence="3">
    <location>
        <begin position="106"/>
        <end position="194"/>
    </location>
</feature>
<dbReference type="GO" id="GO:0008897">
    <property type="term" value="F:holo-[acyl-carrier-protein] synthase activity"/>
    <property type="evidence" value="ECO:0007669"/>
    <property type="project" value="UniProtKB-EC"/>
</dbReference>
<dbReference type="GO" id="GO:0019878">
    <property type="term" value="P:lysine biosynthetic process via aminoadipic acid"/>
    <property type="evidence" value="ECO:0007669"/>
    <property type="project" value="TreeGrafter"/>
</dbReference>
<evidence type="ECO:0000256" key="2">
    <source>
        <dbReference type="ARBA" id="ARBA00022679"/>
    </source>
</evidence>
<dbReference type="VEuPathDB" id="FungiDB:BTJ68_04477"/>
<dbReference type="Proteomes" id="UP000282582">
    <property type="component" value="Unassembled WGS sequence"/>
</dbReference>
<dbReference type="PANTHER" id="PTHR12215">
    <property type="entry name" value="PHOSPHOPANTETHEINE TRANSFERASE"/>
    <property type="match status" value="1"/>
</dbReference>
<dbReference type="Pfam" id="PF22624">
    <property type="entry name" value="AASDHPPT_N"/>
    <property type="match status" value="1"/>
</dbReference>
<accession>A0A3M6YCQ6</accession>
<dbReference type="EC" id="2.7.8.7" evidence="1"/>
<dbReference type="GO" id="GO:0005829">
    <property type="term" value="C:cytosol"/>
    <property type="evidence" value="ECO:0007669"/>
    <property type="project" value="TreeGrafter"/>
</dbReference>
<dbReference type="SUPFAM" id="SSF56214">
    <property type="entry name" value="4'-phosphopantetheinyl transferase"/>
    <property type="match status" value="2"/>
</dbReference>
<protein>
    <recommendedName>
        <fullName evidence="1">holo-[acyl-carrier-protein] synthase</fullName>
        <ecNumber evidence="1">2.7.8.7</ecNumber>
    </recommendedName>
</protein>
<organism evidence="4 5">
    <name type="scientific">Hortaea werneckii</name>
    <name type="common">Black yeast</name>
    <name type="synonym">Cladosporium werneckii</name>
    <dbReference type="NCBI Taxonomy" id="91943"/>
    <lineage>
        <taxon>Eukaryota</taxon>
        <taxon>Fungi</taxon>
        <taxon>Dikarya</taxon>
        <taxon>Ascomycota</taxon>
        <taxon>Pezizomycotina</taxon>
        <taxon>Dothideomycetes</taxon>
        <taxon>Dothideomycetidae</taxon>
        <taxon>Mycosphaerellales</taxon>
        <taxon>Teratosphaeriaceae</taxon>
        <taxon>Hortaea</taxon>
    </lineage>
</organism>
<dbReference type="InterPro" id="IPR037143">
    <property type="entry name" value="4-PPantetheinyl_Trfase_dom_sf"/>
</dbReference>
<dbReference type="GO" id="GO:0000287">
    <property type="term" value="F:magnesium ion binding"/>
    <property type="evidence" value="ECO:0007669"/>
    <property type="project" value="InterPro"/>
</dbReference>
<dbReference type="InterPro" id="IPR050559">
    <property type="entry name" value="P-Pant_transferase_sf"/>
</dbReference>
<comment type="caution">
    <text evidence="4">The sequence shown here is derived from an EMBL/GenBank/DDBJ whole genome shotgun (WGS) entry which is preliminary data.</text>
</comment>
<dbReference type="Gene3D" id="3.90.470.20">
    <property type="entry name" value="4'-phosphopantetheinyl transferase domain"/>
    <property type="match status" value="2"/>
</dbReference>
<evidence type="ECO:0000313" key="5">
    <source>
        <dbReference type="Proteomes" id="UP000282582"/>
    </source>
</evidence>
<evidence type="ECO:0000259" key="3">
    <source>
        <dbReference type="Pfam" id="PF22624"/>
    </source>
</evidence>
<reference evidence="4 5" key="1">
    <citation type="journal article" date="2018" name="BMC Genomics">
        <title>Genomic evidence for intraspecific hybridization in a clonal and extremely halotolerant yeast.</title>
        <authorList>
            <person name="Gostincar C."/>
            <person name="Stajich J.E."/>
            <person name="Zupancic J."/>
            <person name="Zalar P."/>
            <person name="Gunde-Cimerman N."/>
        </authorList>
    </citation>
    <scope>NUCLEOTIDE SEQUENCE [LARGE SCALE GENOMIC DNA]</scope>
    <source>
        <strain evidence="4 5">EXF-6654</strain>
    </source>
</reference>
<evidence type="ECO:0000256" key="1">
    <source>
        <dbReference type="ARBA" id="ARBA00013172"/>
    </source>
</evidence>
<dbReference type="InterPro" id="IPR055066">
    <property type="entry name" value="AASDHPPT_N"/>
</dbReference>
<name>A0A3M6YCQ6_HORWE</name>
<dbReference type="PANTHER" id="PTHR12215:SF10">
    <property type="entry name" value="L-AMINOADIPATE-SEMIALDEHYDE DEHYDROGENASE-PHOSPHOPANTETHEINYL TRANSFERASE"/>
    <property type="match status" value="1"/>
</dbReference>
<dbReference type="EMBL" id="QWIK01000818">
    <property type="protein sequence ID" value="RMY00642.1"/>
    <property type="molecule type" value="Genomic_DNA"/>
</dbReference>